<accession>A0A066V9X8</accession>
<keyword evidence="2" id="KW-1185">Reference proteome</keyword>
<dbReference type="Proteomes" id="UP000027361">
    <property type="component" value="Unassembled WGS sequence"/>
</dbReference>
<comment type="caution">
    <text evidence="1">The sequence shown here is derived from an EMBL/GenBank/DDBJ whole genome shotgun (WGS) entry which is preliminary data.</text>
</comment>
<dbReference type="GeneID" id="25267832"/>
<evidence type="ECO:0000313" key="2">
    <source>
        <dbReference type="Proteomes" id="UP000027361"/>
    </source>
</evidence>
<dbReference type="InParanoid" id="A0A066V9X8"/>
<name>A0A066V9X8_TILAU</name>
<evidence type="ECO:0000313" key="1">
    <source>
        <dbReference type="EMBL" id="KDN35350.1"/>
    </source>
</evidence>
<protein>
    <submittedName>
        <fullName evidence="1">Uncharacterized protein</fullName>
    </submittedName>
</protein>
<organism evidence="1 2">
    <name type="scientific">Tilletiaria anomala (strain ATCC 24038 / CBS 436.72 / UBC 951)</name>
    <dbReference type="NCBI Taxonomy" id="1037660"/>
    <lineage>
        <taxon>Eukaryota</taxon>
        <taxon>Fungi</taxon>
        <taxon>Dikarya</taxon>
        <taxon>Basidiomycota</taxon>
        <taxon>Ustilaginomycotina</taxon>
        <taxon>Exobasidiomycetes</taxon>
        <taxon>Georgefischeriales</taxon>
        <taxon>Tilletiariaceae</taxon>
        <taxon>Tilletiaria</taxon>
    </lineage>
</organism>
<proteinExistence type="predicted"/>
<dbReference type="EMBL" id="JMSN01000220">
    <property type="protein sequence ID" value="KDN35350.1"/>
    <property type="molecule type" value="Genomic_DNA"/>
</dbReference>
<sequence>MHIGIASSRGLRRMRGLQKRCSSFARSASDRQHHGSCHATPLEHAVVYAGAVWCSTLGEIVGEAVATGSGQELVGACSGLRSAVVDRAFEAWAAIP</sequence>
<reference evidence="1 2" key="1">
    <citation type="submission" date="2014-05" db="EMBL/GenBank/DDBJ databases">
        <title>Draft genome sequence of a rare smut relative, Tilletiaria anomala UBC 951.</title>
        <authorList>
            <consortium name="DOE Joint Genome Institute"/>
            <person name="Toome M."/>
            <person name="Kuo A."/>
            <person name="Henrissat B."/>
            <person name="Lipzen A."/>
            <person name="Tritt A."/>
            <person name="Yoshinaga Y."/>
            <person name="Zane M."/>
            <person name="Barry K."/>
            <person name="Grigoriev I.V."/>
            <person name="Spatafora J.W."/>
            <person name="Aimea M.C."/>
        </authorList>
    </citation>
    <scope>NUCLEOTIDE SEQUENCE [LARGE SCALE GENOMIC DNA]</scope>
    <source>
        <strain evidence="1 2">UBC 951</strain>
    </source>
</reference>
<dbReference type="RefSeq" id="XP_013239778.1">
    <property type="nucleotide sequence ID" value="XM_013384324.1"/>
</dbReference>
<gene>
    <name evidence="1" type="ORF">K437DRAFT_80334</name>
</gene>
<dbReference type="AlphaFoldDB" id="A0A066V9X8"/>
<dbReference type="HOGENOM" id="CLU_2361209_0_0_1"/>